<keyword evidence="5" id="KW-1185">Reference proteome</keyword>
<evidence type="ECO:0000313" key="4">
    <source>
        <dbReference type="EMBL" id="EFJ36710.1"/>
    </source>
</evidence>
<dbReference type="PROSITE" id="PS51375">
    <property type="entry name" value="PPR"/>
    <property type="match status" value="4"/>
</dbReference>
<dbReference type="OMA" id="VCKERQM"/>
<dbReference type="KEGG" id="smo:SELMODRAFT_76818"/>
<dbReference type="Gramene" id="EFJ36710">
    <property type="protein sequence ID" value="EFJ36710"/>
    <property type="gene ID" value="SELMODRAFT_76818"/>
</dbReference>
<gene>
    <name evidence="4" type="ORF">SELMODRAFT_76818</name>
</gene>
<dbReference type="PANTHER" id="PTHR46128:SF329">
    <property type="entry name" value="MITOCHONDRIAL GROUP I INTRON SPLICING FACTOR DMR1"/>
    <property type="match status" value="1"/>
</dbReference>
<dbReference type="InterPro" id="IPR011990">
    <property type="entry name" value="TPR-like_helical_dom_sf"/>
</dbReference>
<dbReference type="InParanoid" id="D8QTV0"/>
<protein>
    <recommendedName>
        <fullName evidence="6">Pentacotripeptide-repeat region of PRORP domain-containing protein</fullName>
    </recommendedName>
</protein>
<dbReference type="InterPro" id="IPR002885">
    <property type="entry name" value="PPR_rpt"/>
</dbReference>
<dbReference type="PANTHER" id="PTHR46128">
    <property type="entry name" value="MITOCHONDRIAL GROUP I INTRON SPLICING FACTOR CCM1"/>
    <property type="match status" value="1"/>
</dbReference>
<reference evidence="4 5" key="1">
    <citation type="journal article" date="2011" name="Science">
        <title>The Selaginella genome identifies genetic changes associated with the evolution of vascular plants.</title>
        <authorList>
            <person name="Banks J.A."/>
            <person name="Nishiyama T."/>
            <person name="Hasebe M."/>
            <person name="Bowman J.L."/>
            <person name="Gribskov M."/>
            <person name="dePamphilis C."/>
            <person name="Albert V.A."/>
            <person name="Aono N."/>
            <person name="Aoyama T."/>
            <person name="Ambrose B.A."/>
            <person name="Ashton N.W."/>
            <person name="Axtell M.J."/>
            <person name="Barker E."/>
            <person name="Barker M.S."/>
            <person name="Bennetzen J.L."/>
            <person name="Bonawitz N.D."/>
            <person name="Chapple C."/>
            <person name="Cheng C."/>
            <person name="Correa L.G."/>
            <person name="Dacre M."/>
            <person name="DeBarry J."/>
            <person name="Dreyer I."/>
            <person name="Elias M."/>
            <person name="Engstrom E.M."/>
            <person name="Estelle M."/>
            <person name="Feng L."/>
            <person name="Finet C."/>
            <person name="Floyd S.K."/>
            <person name="Frommer W.B."/>
            <person name="Fujita T."/>
            <person name="Gramzow L."/>
            <person name="Gutensohn M."/>
            <person name="Harholt J."/>
            <person name="Hattori M."/>
            <person name="Heyl A."/>
            <person name="Hirai T."/>
            <person name="Hiwatashi Y."/>
            <person name="Ishikawa M."/>
            <person name="Iwata M."/>
            <person name="Karol K.G."/>
            <person name="Koehler B."/>
            <person name="Kolukisaoglu U."/>
            <person name="Kubo M."/>
            <person name="Kurata T."/>
            <person name="Lalonde S."/>
            <person name="Li K."/>
            <person name="Li Y."/>
            <person name="Litt A."/>
            <person name="Lyons E."/>
            <person name="Manning G."/>
            <person name="Maruyama T."/>
            <person name="Michael T.P."/>
            <person name="Mikami K."/>
            <person name="Miyazaki S."/>
            <person name="Morinaga S."/>
            <person name="Murata T."/>
            <person name="Mueller-Roeber B."/>
            <person name="Nelson D.R."/>
            <person name="Obara M."/>
            <person name="Oguri Y."/>
            <person name="Olmstead R.G."/>
            <person name="Onodera N."/>
            <person name="Petersen B.L."/>
            <person name="Pils B."/>
            <person name="Prigge M."/>
            <person name="Rensing S.A."/>
            <person name="Riano-Pachon D.M."/>
            <person name="Roberts A.W."/>
            <person name="Sato Y."/>
            <person name="Scheller H.V."/>
            <person name="Schulz B."/>
            <person name="Schulz C."/>
            <person name="Shakirov E.V."/>
            <person name="Shibagaki N."/>
            <person name="Shinohara N."/>
            <person name="Shippen D.E."/>
            <person name="Soerensen I."/>
            <person name="Sotooka R."/>
            <person name="Sugimoto N."/>
            <person name="Sugita M."/>
            <person name="Sumikawa N."/>
            <person name="Tanurdzic M."/>
            <person name="Theissen G."/>
            <person name="Ulvskov P."/>
            <person name="Wakazuki S."/>
            <person name="Weng J.K."/>
            <person name="Willats W.W."/>
            <person name="Wipf D."/>
            <person name="Wolf P.G."/>
            <person name="Yang L."/>
            <person name="Zimmer A.D."/>
            <person name="Zhu Q."/>
            <person name="Mitros T."/>
            <person name="Hellsten U."/>
            <person name="Loque D."/>
            <person name="Otillar R."/>
            <person name="Salamov A."/>
            <person name="Schmutz J."/>
            <person name="Shapiro H."/>
            <person name="Lindquist E."/>
            <person name="Lucas S."/>
            <person name="Rokhsar D."/>
            <person name="Grigoriev I.V."/>
        </authorList>
    </citation>
    <scope>NUCLEOTIDE SEQUENCE [LARGE SCALE GENOMIC DNA]</scope>
</reference>
<dbReference type="EMBL" id="GL377566">
    <property type="protein sequence ID" value="EFJ36710.1"/>
    <property type="molecule type" value="Genomic_DNA"/>
</dbReference>
<name>D8QTV0_SELML</name>
<comment type="similarity">
    <text evidence="1">Belongs to the PPR family. P subfamily.</text>
</comment>
<dbReference type="Pfam" id="PF01535">
    <property type="entry name" value="PPR"/>
    <property type="match status" value="1"/>
</dbReference>
<proteinExistence type="inferred from homology"/>
<dbReference type="Pfam" id="PF12854">
    <property type="entry name" value="PPR_1"/>
    <property type="match status" value="1"/>
</dbReference>
<accession>D8QTV0</accession>
<evidence type="ECO:0000256" key="3">
    <source>
        <dbReference type="PROSITE-ProRule" id="PRU00708"/>
    </source>
</evidence>
<dbReference type="InterPro" id="IPR050872">
    <property type="entry name" value="PPR_P_subfamily"/>
</dbReference>
<sequence>MNVVLFTTVIHWYSRADDIDRAVEMWNQMLKVGCLPNVVTYTMLMSLLTKLKRFRQVGEIFKDMVSGGCRPNVRTYTVLIQCLASSGNLDAALLSLGREGKIDAAEHLLEKMPLNGCKPNVVNYTSLINSLIHYGRVSHALAVFKRMQDEGVMPNSITYSLMSKGLKRANMLHDLVEVEKKMATIDFWKQQRVKSEDETLVNETILKALLPELKRESQDQRQTE</sequence>
<dbReference type="NCBIfam" id="TIGR00756">
    <property type="entry name" value="PPR"/>
    <property type="match status" value="4"/>
</dbReference>
<feature type="repeat" description="PPR" evidence="3">
    <location>
        <begin position="120"/>
        <end position="154"/>
    </location>
</feature>
<dbReference type="Proteomes" id="UP000001514">
    <property type="component" value="Unassembled WGS sequence"/>
</dbReference>
<evidence type="ECO:0008006" key="6">
    <source>
        <dbReference type="Google" id="ProtNLM"/>
    </source>
</evidence>
<dbReference type="HOGENOM" id="CLU_1236825_0_0_1"/>
<dbReference type="eggNOG" id="KOG4197">
    <property type="taxonomic scope" value="Eukaryota"/>
</dbReference>
<evidence type="ECO:0000256" key="1">
    <source>
        <dbReference type="ARBA" id="ARBA00007626"/>
    </source>
</evidence>
<dbReference type="AlphaFoldDB" id="D8QTV0"/>
<evidence type="ECO:0000313" key="5">
    <source>
        <dbReference type="Proteomes" id="UP000001514"/>
    </source>
</evidence>
<feature type="repeat" description="PPR" evidence="3">
    <location>
        <begin position="2"/>
        <end position="36"/>
    </location>
</feature>
<evidence type="ECO:0000256" key="2">
    <source>
        <dbReference type="ARBA" id="ARBA00022737"/>
    </source>
</evidence>
<dbReference type="Gene3D" id="1.25.40.10">
    <property type="entry name" value="Tetratricopeptide repeat domain"/>
    <property type="match status" value="2"/>
</dbReference>
<dbReference type="Pfam" id="PF13041">
    <property type="entry name" value="PPR_2"/>
    <property type="match status" value="2"/>
</dbReference>
<feature type="repeat" description="PPR" evidence="3">
    <location>
        <begin position="37"/>
        <end position="71"/>
    </location>
</feature>
<keyword evidence="2" id="KW-0677">Repeat</keyword>
<feature type="repeat" description="PPR" evidence="3">
    <location>
        <begin position="85"/>
        <end position="119"/>
    </location>
</feature>
<organism evidence="5">
    <name type="scientific">Selaginella moellendorffii</name>
    <name type="common">Spikemoss</name>
    <dbReference type="NCBI Taxonomy" id="88036"/>
    <lineage>
        <taxon>Eukaryota</taxon>
        <taxon>Viridiplantae</taxon>
        <taxon>Streptophyta</taxon>
        <taxon>Embryophyta</taxon>
        <taxon>Tracheophyta</taxon>
        <taxon>Lycopodiopsida</taxon>
        <taxon>Selaginellales</taxon>
        <taxon>Selaginellaceae</taxon>
        <taxon>Selaginella</taxon>
    </lineage>
</organism>